<evidence type="ECO:0000256" key="2">
    <source>
        <dbReference type="SAM" id="Phobius"/>
    </source>
</evidence>
<gene>
    <name evidence="3" type="ORF">BCR34DRAFT_606716</name>
</gene>
<keyword evidence="2" id="KW-0472">Membrane</keyword>
<dbReference type="InterPro" id="IPR021840">
    <property type="entry name" value="DUF3433"/>
</dbReference>
<sequence>MPAESFLKPTQEEYSRMHYPRHRHSSFVNRDLNPIELLIPLERLDIGFTKTITVTYYKDSSMKRRFAEPQGTSVPNPNAFLQTKVSSVLEPQSSISAGHPNPNAYLETTQPVESSEAPTPTQVSAPNPNAYLKTTQAPSSFAPNPNAYLQPTPSPGAPHYEAFLNTTSIVKTSGQIFTGSYLPTVLAVLFSLPWIIMYSVIQSMEPFYQLSRQQGASATSTLSKNPGSFFEPIQSLWNGQLAPCLGFTLVALATVIVPLAPETVFVHLIGTCTAKTAGCQGVIGVFTPAARAIQALLALMAILSCVLIVLIVRRWSGVFSDPRSIAGVAVLFSDPYVRNDFTAIHECLSSHQLDRALRSYNYRLGTIACPDGTTTHSLVKMSDLNIAPRTSAQEKHQYSALQWNEKLHPAHRLHTSLFAILLVGLLTLIIIYRYTGGDTGFEAFMDSQGFGVRFLFTCLGVLISWYWRRLFGDIALLAPYRRLAEAPAKAHETILMNTPSHPLTAIFPSILRRHYAQALVAVAALLSEVLTITLSTIPFSSANAWGAYVISTWISVSIISIMIFTLVLLFFRTEPNLPLKPNTIGAVLFYLCGSRLSTIFGNMGMLNTVERDRMIVEWNKRYTIERVQGLDGVWRSVIDFVD</sequence>
<dbReference type="OrthoDB" id="3799185at2759"/>
<dbReference type="EMBL" id="MCFA01000202">
    <property type="protein sequence ID" value="ORX99149.1"/>
    <property type="molecule type" value="Genomic_DNA"/>
</dbReference>
<evidence type="ECO:0000313" key="3">
    <source>
        <dbReference type="EMBL" id="ORX99149.1"/>
    </source>
</evidence>
<feature type="compositionally biased region" description="Polar residues" evidence="1">
    <location>
        <begin position="106"/>
        <end position="125"/>
    </location>
</feature>
<evidence type="ECO:0000256" key="1">
    <source>
        <dbReference type="SAM" id="MobiDB-lite"/>
    </source>
</evidence>
<feature type="transmembrane region" description="Helical" evidence="2">
    <location>
        <begin position="450"/>
        <end position="467"/>
    </location>
</feature>
<feature type="transmembrane region" description="Helical" evidence="2">
    <location>
        <begin position="292"/>
        <end position="312"/>
    </location>
</feature>
<protein>
    <submittedName>
        <fullName evidence="3">Uncharacterized protein</fullName>
    </submittedName>
</protein>
<comment type="caution">
    <text evidence="3">The sequence shown here is derived from an EMBL/GenBank/DDBJ whole genome shotgun (WGS) entry which is preliminary data.</text>
</comment>
<dbReference type="AlphaFoldDB" id="A0A1Y1YMA5"/>
<dbReference type="PANTHER" id="PTHR37544:SF3">
    <property type="entry name" value="SPRAY"/>
    <property type="match status" value="1"/>
</dbReference>
<keyword evidence="2" id="KW-0812">Transmembrane</keyword>
<evidence type="ECO:0000313" key="4">
    <source>
        <dbReference type="Proteomes" id="UP000193144"/>
    </source>
</evidence>
<feature type="transmembrane region" description="Helical" evidence="2">
    <location>
        <begin position="181"/>
        <end position="201"/>
    </location>
</feature>
<feature type="region of interest" description="Disordered" evidence="1">
    <location>
        <begin position="91"/>
        <end position="125"/>
    </location>
</feature>
<dbReference type="PANTHER" id="PTHR37544">
    <property type="entry name" value="SPRAY-RELATED"/>
    <property type="match status" value="1"/>
</dbReference>
<dbReference type="Proteomes" id="UP000193144">
    <property type="component" value="Unassembled WGS sequence"/>
</dbReference>
<accession>A0A1Y1YMA5</accession>
<reference evidence="3 4" key="1">
    <citation type="submission" date="2016-07" db="EMBL/GenBank/DDBJ databases">
        <title>Pervasive Adenine N6-methylation of Active Genes in Fungi.</title>
        <authorList>
            <consortium name="DOE Joint Genome Institute"/>
            <person name="Mondo S.J."/>
            <person name="Dannebaum R.O."/>
            <person name="Kuo R.C."/>
            <person name="Labutti K."/>
            <person name="Haridas S."/>
            <person name="Kuo A."/>
            <person name="Salamov A."/>
            <person name="Ahrendt S.R."/>
            <person name="Lipzen A."/>
            <person name="Sullivan W."/>
            <person name="Andreopoulos W.B."/>
            <person name="Clum A."/>
            <person name="Lindquist E."/>
            <person name="Daum C."/>
            <person name="Ramamoorthy G.K."/>
            <person name="Gryganskyi A."/>
            <person name="Culley D."/>
            <person name="Magnuson J.K."/>
            <person name="James T.Y."/>
            <person name="O'Malley M.A."/>
            <person name="Stajich J.E."/>
            <person name="Spatafora J.W."/>
            <person name="Visel A."/>
            <person name="Grigoriev I.V."/>
        </authorList>
    </citation>
    <scope>NUCLEOTIDE SEQUENCE [LARGE SCALE GENOMIC DNA]</scope>
    <source>
        <strain evidence="3 4">CBS 115471</strain>
    </source>
</reference>
<keyword evidence="2" id="KW-1133">Transmembrane helix</keyword>
<keyword evidence="4" id="KW-1185">Reference proteome</keyword>
<organism evidence="3 4">
    <name type="scientific">Clohesyomyces aquaticus</name>
    <dbReference type="NCBI Taxonomy" id="1231657"/>
    <lineage>
        <taxon>Eukaryota</taxon>
        <taxon>Fungi</taxon>
        <taxon>Dikarya</taxon>
        <taxon>Ascomycota</taxon>
        <taxon>Pezizomycotina</taxon>
        <taxon>Dothideomycetes</taxon>
        <taxon>Pleosporomycetidae</taxon>
        <taxon>Pleosporales</taxon>
        <taxon>Lindgomycetaceae</taxon>
        <taxon>Clohesyomyces</taxon>
    </lineage>
</organism>
<proteinExistence type="predicted"/>
<name>A0A1Y1YMA5_9PLEO</name>
<dbReference type="Pfam" id="PF11915">
    <property type="entry name" value="DUF3433"/>
    <property type="match status" value="2"/>
</dbReference>
<dbReference type="STRING" id="1231657.A0A1Y1YMA5"/>
<feature type="transmembrane region" description="Helical" evidence="2">
    <location>
        <begin position="416"/>
        <end position="435"/>
    </location>
</feature>
<feature type="transmembrane region" description="Helical" evidence="2">
    <location>
        <begin position="518"/>
        <end position="539"/>
    </location>
</feature>
<feature type="transmembrane region" description="Helical" evidence="2">
    <location>
        <begin position="241"/>
        <end position="260"/>
    </location>
</feature>
<feature type="transmembrane region" description="Helical" evidence="2">
    <location>
        <begin position="545"/>
        <end position="571"/>
    </location>
</feature>